<evidence type="ECO:0000313" key="5">
    <source>
        <dbReference type="Proteomes" id="UP000566819"/>
    </source>
</evidence>
<dbReference type="GO" id="GO:0005524">
    <property type="term" value="F:ATP binding"/>
    <property type="evidence" value="ECO:0007669"/>
    <property type="project" value="UniProtKB-KW"/>
</dbReference>
<dbReference type="Gene3D" id="3.30.420.40">
    <property type="match status" value="2"/>
</dbReference>
<dbReference type="PRINTS" id="PR00301">
    <property type="entry name" value="HEATSHOCK70"/>
</dbReference>
<dbReference type="OrthoDB" id="1262810at2759"/>
<keyword evidence="5" id="KW-1185">Reference proteome</keyword>
<dbReference type="InterPro" id="IPR036890">
    <property type="entry name" value="HATPase_C_sf"/>
</dbReference>
<dbReference type="Gene3D" id="3.30.565.10">
    <property type="entry name" value="Histidine kinase-like ATPase, C-terminal domain"/>
    <property type="match status" value="1"/>
</dbReference>
<name>A0A8H4RQ41_9HELO</name>
<dbReference type="InterPro" id="IPR043129">
    <property type="entry name" value="ATPase_NBD"/>
</dbReference>
<dbReference type="PANTHER" id="PTHR14187">
    <property type="entry name" value="ALPHA KINASE/ELONGATION FACTOR 2 KINASE"/>
    <property type="match status" value="1"/>
</dbReference>
<proteinExistence type="predicted"/>
<dbReference type="PANTHER" id="PTHR14187:SF81">
    <property type="entry name" value="HSP70 FAMILY PROTEIN (AFU_ORTHOLOGUE AFUA_4G14040)"/>
    <property type="match status" value="1"/>
</dbReference>
<dbReference type="CDD" id="cd10170">
    <property type="entry name" value="ASKHA_NBD_HSP70"/>
    <property type="match status" value="1"/>
</dbReference>
<dbReference type="Gene3D" id="3.90.640.10">
    <property type="entry name" value="Actin, Chain A, domain 4"/>
    <property type="match status" value="1"/>
</dbReference>
<evidence type="ECO:0000256" key="3">
    <source>
        <dbReference type="SAM" id="MobiDB-lite"/>
    </source>
</evidence>
<dbReference type="Pfam" id="PF00012">
    <property type="entry name" value="HSP70"/>
    <property type="match status" value="1"/>
</dbReference>
<dbReference type="InterPro" id="IPR013126">
    <property type="entry name" value="Hsp_70_fam"/>
</dbReference>
<feature type="region of interest" description="Disordered" evidence="3">
    <location>
        <begin position="2151"/>
        <end position="2172"/>
    </location>
</feature>
<keyword evidence="1" id="KW-0547">Nucleotide-binding</keyword>
<dbReference type="NCBIfam" id="NF047352">
    <property type="entry name" value="P_loop_sacsin"/>
    <property type="match status" value="1"/>
</dbReference>
<gene>
    <name evidence="4" type="ORF">G7Y89_g4107</name>
</gene>
<dbReference type="SUPFAM" id="SSF55874">
    <property type="entry name" value="ATPase domain of HSP90 chaperone/DNA topoisomerase II/histidine kinase"/>
    <property type="match status" value="1"/>
</dbReference>
<reference evidence="4 5" key="1">
    <citation type="submission" date="2020-03" db="EMBL/GenBank/DDBJ databases">
        <title>Draft Genome Sequence of Cudoniella acicularis.</title>
        <authorList>
            <person name="Buettner E."/>
            <person name="Kellner H."/>
        </authorList>
    </citation>
    <scope>NUCLEOTIDE SEQUENCE [LARGE SCALE GENOMIC DNA]</scope>
    <source>
        <strain evidence="4 5">DSM 108380</strain>
    </source>
</reference>
<comment type="caution">
    <text evidence="4">The sequence shown here is derived from an EMBL/GenBank/DDBJ whole genome shotgun (WGS) entry which is preliminary data.</text>
</comment>
<evidence type="ECO:0000256" key="2">
    <source>
        <dbReference type="ARBA" id="ARBA00022840"/>
    </source>
</evidence>
<sequence length="2229" mass="251759">MSGHRDLDPNGIESLVGKMNVISVGEKSQHKIIIGIDYGTTFSGVSYVTTDKSDIDDINIISSWPGDSSASWKTPTRIAYSKNNPTIKSNKWGFEVYPKLTSYSWTKLLLDKNAAVGDHDDPALSNMVGPGMLQLPHFRDAAGVCEDFLHEVYTHVSGRLRQQMTDLTFENTPMECWITLPAIWSEEAKDATLKAAKNAGFGSRPDDNVFTIAEPEAAAIATLKRFADPNALNPVKVNDNILLCDCGGGTVDITTYTITQVQPCLSFDELCIGIGGKCGSTYIDRNLHALLSKRFGSAFDDLTFGQKGPGSKFMACFELLKRDFGLNEDREVRELSPLNLCLPDSEYYDDYDRTVKLTYEDMQSLFDPVVAEITGLVDQQVKEAKQEKNAMIDRIILVGGFGESPYLNKALADWCRRNGNMTLICPEHPQSAVVLGAALRGLEGIAPRVKRLRRHYGVAVASSFREGIDPESLAYFDTLENKKLCLNRMKWLIFKGHEVIKGTSKTTELQTEYTPGKRRVHRVILYSTALTDPPEYSTHSKIIVDVARATRRLPPELRAVTDPEVLATLDDLRKKYADLVELIARDLSSTKNRFILELIQNAEDCQFNRTNEIPSISFEVHPEKIVLETNEDGFIERDVRQMCSTRASWKRHQHGYVGEKGIGFKSVFQVASRVQIQSNSFSFSFEYDGDGRSEDKLGMVTPILGDEPIPLNERPLTRIILTPNDISYQELVADFEALHPSLLLFLPKMKEIKVTIHRPDRETTVAIFSKSEDPATNLTCLTKTSTNEENAEGTDIEILRYYVFKTPVSDLPDDEARPERNGCEVVLAFPVNDLDHPLNTTEHDIFAFLPVGRFLIQADFILQANREEIMIDSDWNTAILAHIVETFCDAVLEFCRRDSPLRYQWVKFLPARKALALHPFWRGLFSRVTELLNDKDILYLHESQELRPPGTLRILPADYLDMNGSPLFTDRPGREGKYLSLRYDPEDIETFKNVFSMRDLTDESICRRIRQDLNSPSSKIQSQDTTEDWHGRAAQLISSILARSLGTELETHIKWLPLIPMNDGRWVCAAENPVYFPSDSEPSIPRDIIVTIRPDAAANLSRKAMFAALGATACPLRIVIDKLFDIYLRQGGASDLAVSVEHLRYLYWNYHFATDRRFLLLSIYDNQERKVTSRQHVIYLPSEDEYGPQELFKPVQYPQRMTPSIPVPFVNRLGWLKEALGVRDVPRLRFDAGALSTEFRHILRFRPDKVIGTLKQHWSVYRAQLSLAIVDEISTANVTCWGISPTPLKSTYFPMPILKEEAQNLGIVEGFPFLKAPNLSEEDFFYEDWSFLERFQVKFHEGLPFYMEILSQHQSRRQKPWGDEIRNDILDTYISVACYCSENNRDSLVESFHREDLILDPCSFLPDSAAPTWIGIESCLWEGPADLLDKRTLASLPEYRNDAQITRLFHGVLGIQNAYWNDYIRTLSKLKRDPNTPVDISTRVLRLYRLLAEANINDASWDLIRDTFETQRLIYVPSTSEWFPPSQCLWSSPVPIDGKAIIGNDYPEELRGDFFLGRLRISPASLATLVEGLRILNGRHNSVANIKQTIRAINSMNPQQVDLASLSNCNILPTGGPGFGGSVQLRNCQDTFAIIDRVKLTGVFRDHVELLAFSLEEVCEFEPFLRALGLNRKFLSQLCTEQTACNEGGTVDEGLTAEFKDRAYHFLRCAVSNRSPLTAGAPQVLYDRLLTTSVLTTDSISIEYTLHYANGETTGPISQGAGYVHIREHGNTWNIFVPSNRRNKEVCYRKHLPEALASLFQVPISARETLSYVLNSSSWAIDDLLETAGIGNVLGIEPQVRIQAEEPGVLEVEQGLVTNFEELRAAPAASRQSPSSPINRVNSMILGLPSSPISGVSALQLLPERIPRQIVHHNVDAYVELLDHVIRIASRTDLPHSDFPAAPSNGQFLRGYDREAAFGIRSQNQMLHDSKIGAAGELFVFEILLGLLPEYFNRSSWRSTIMREVTVHPSYQDLGSWDQRETADIVYQDIGSRLTRLLIQRGYLEDYWGGAEPEYYIEVKTTTGNCSDRFFMSANQYRMLQEMTLTPGQTSESIYVIFRVFDLGKESMNVKIYVDPEAHRLRDGLMFESQTWTVTPRLTVISRVIRKLSRSPGADRGNVGNKSANSKKTDTSTVSPSYLYLLMSRLRKLVKIVKVTTKVSSAGCLRVTNQHAATYRATYQLTATPKATF</sequence>
<evidence type="ECO:0000256" key="1">
    <source>
        <dbReference type="ARBA" id="ARBA00022741"/>
    </source>
</evidence>
<dbReference type="Proteomes" id="UP000566819">
    <property type="component" value="Unassembled WGS sequence"/>
</dbReference>
<dbReference type="SUPFAM" id="SSF53067">
    <property type="entry name" value="Actin-like ATPase domain"/>
    <property type="match status" value="2"/>
</dbReference>
<dbReference type="GO" id="GO:0140662">
    <property type="term" value="F:ATP-dependent protein folding chaperone"/>
    <property type="evidence" value="ECO:0007669"/>
    <property type="project" value="InterPro"/>
</dbReference>
<feature type="compositionally biased region" description="Polar residues" evidence="3">
    <location>
        <begin position="2160"/>
        <end position="2172"/>
    </location>
</feature>
<organism evidence="4 5">
    <name type="scientific">Cudoniella acicularis</name>
    <dbReference type="NCBI Taxonomy" id="354080"/>
    <lineage>
        <taxon>Eukaryota</taxon>
        <taxon>Fungi</taxon>
        <taxon>Dikarya</taxon>
        <taxon>Ascomycota</taxon>
        <taxon>Pezizomycotina</taxon>
        <taxon>Leotiomycetes</taxon>
        <taxon>Helotiales</taxon>
        <taxon>Tricladiaceae</taxon>
        <taxon>Cudoniella</taxon>
    </lineage>
</organism>
<dbReference type="Gene3D" id="3.30.30.30">
    <property type="match status" value="1"/>
</dbReference>
<keyword evidence="2" id="KW-0067">ATP-binding</keyword>
<accession>A0A8H4RQ41</accession>
<protein>
    <submittedName>
        <fullName evidence="4">Uncharacterized protein</fullName>
    </submittedName>
</protein>
<dbReference type="EMBL" id="JAAMPI010000215">
    <property type="protein sequence ID" value="KAF4634009.1"/>
    <property type="molecule type" value="Genomic_DNA"/>
</dbReference>
<evidence type="ECO:0000313" key="4">
    <source>
        <dbReference type="EMBL" id="KAF4634009.1"/>
    </source>
</evidence>